<feature type="domain" description="ABC transmembrane type-1" evidence="9">
    <location>
        <begin position="92"/>
        <end position="281"/>
    </location>
</feature>
<dbReference type="InterPro" id="IPR050366">
    <property type="entry name" value="BP-dependent_transpt_permease"/>
</dbReference>
<dbReference type="Proteomes" id="UP000471120">
    <property type="component" value="Unassembled WGS sequence"/>
</dbReference>
<reference evidence="10 11" key="1">
    <citation type="submission" date="2018-07" db="EMBL/GenBank/DDBJ databases">
        <title>Genome sequence of Rhodococcus rhodnii ATCC 35071 from Rhodnius prolixus.</title>
        <authorList>
            <person name="Patel V."/>
            <person name="Vogel K.J."/>
        </authorList>
    </citation>
    <scope>NUCLEOTIDE SEQUENCE [LARGE SCALE GENOMIC DNA]</scope>
    <source>
        <strain evidence="10 11">ATCC 35071</strain>
    </source>
</reference>
<sequence length="292" mass="29952">MTASLTESVVAPGTGSAPNPGESRHRRVTAGNVATGIGVALVATALLAPSVLAPRDPSAVDLDHTLAPPSLHNWFGTDEIGRDLYTRVVHGARDSLAIGAGAAAVAFLLALVLASAAALAPGPVARATDRVIDVLFAFPTLLLALLTVSVLGPSTSTLVVAVGVGCAPGYARMIRAQMLRARGSGYVEAATALGHSRSAVVRRHIVPNSLRPLVAVFALSIGQCIVWASSLAFLGLGVAPPSPEWGALLDAGRSYLTRAPWLVVIPGLFIVALALVTTAVGRSLQHRLERGE</sequence>
<evidence type="ECO:0000256" key="6">
    <source>
        <dbReference type="ARBA" id="ARBA00023136"/>
    </source>
</evidence>
<feature type="transmembrane region" description="Helical" evidence="7">
    <location>
        <begin position="131"/>
        <end position="151"/>
    </location>
</feature>
<evidence type="ECO:0000256" key="5">
    <source>
        <dbReference type="ARBA" id="ARBA00022989"/>
    </source>
</evidence>
<dbReference type="Pfam" id="PF00528">
    <property type="entry name" value="BPD_transp_1"/>
    <property type="match status" value="1"/>
</dbReference>
<dbReference type="RefSeq" id="WP_072713747.1">
    <property type="nucleotide sequence ID" value="NZ_QRCM01000001.1"/>
</dbReference>
<dbReference type="InterPro" id="IPR000515">
    <property type="entry name" value="MetI-like"/>
</dbReference>
<dbReference type="InterPro" id="IPR035906">
    <property type="entry name" value="MetI-like_sf"/>
</dbReference>
<feature type="transmembrane region" description="Helical" evidence="7">
    <location>
        <begin position="157"/>
        <end position="174"/>
    </location>
</feature>
<gene>
    <name evidence="10" type="ORF">DW322_00085</name>
</gene>
<dbReference type="PROSITE" id="PS50928">
    <property type="entry name" value="ABC_TM1"/>
    <property type="match status" value="1"/>
</dbReference>
<accession>A0A6P2CAP8</accession>
<protein>
    <submittedName>
        <fullName evidence="10">ABC transporter permease</fullName>
    </submittedName>
</protein>
<keyword evidence="4 7" id="KW-0812">Transmembrane</keyword>
<comment type="similarity">
    <text evidence="7">Belongs to the binding-protein-dependent transport system permease family.</text>
</comment>
<dbReference type="Gene3D" id="1.10.3720.10">
    <property type="entry name" value="MetI-like"/>
    <property type="match status" value="1"/>
</dbReference>
<keyword evidence="6 7" id="KW-0472">Membrane</keyword>
<feature type="region of interest" description="Disordered" evidence="8">
    <location>
        <begin position="1"/>
        <end position="25"/>
    </location>
</feature>
<evidence type="ECO:0000256" key="7">
    <source>
        <dbReference type="RuleBase" id="RU363032"/>
    </source>
</evidence>
<dbReference type="GO" id="GO:0055085">
    <property type="term" value="P:transmembrane transport"/>
    <property type="evidence" value="ECO:0007669"/>
    <property type="project" value="InterPro"/>
</dbReference>
<evidence type="ECO:0000313" key="11">
    <source>
        <dbReference type="Proteomes" id="UP000471120"/>
    </source>
</evidence>
<dbReference type="SUPFAM" id="SSF161098">
    <property type="entry name" value="MetI-like"/>
    <property type="match status" value="1"/>
</dbReference>
<dbReference type="PANTHER" id="PTHR43386">
    <property type="entry name" value="OLIGOPEPTIDE TRANSPORT SYSTEM PERMEASE PROTEIN APPC"/>
    <property type="match status" value="1"/>
</dbReference>
<feature type="transmembrane region" description="Helical" evidence="7">
    <location>
        <begin position="96"/>
        <end position="119"/>
    </location>
</feature>
<keyword evidence="3" id="KW-1003">Cell membrane</keyword>
<evidence type="ECO:0000256" key="4">
    <source>
        <dbReference type="ARBA" id="ARBA00022692"/>
    </source>
</evidence>
<keyword evidence="2 7" id="KW-0813">Transport</keyword>
<organism evidence="10 11">
    <name type="scientific">Rhodococcus rhodnii</name>
    <dbReference type="NCBI Taxonomy" id="38312"/>
    <lineage>
        <taxon>Bacteria</taxon>
        <taxon>Bacillati</taxon>
        <taxon>Actinomycetota</taxon>
        <taxon>Actinomycetes</taxon>
        <taxon>Mycobacteriales</taxon>
        <taxon>Nocardiaceae</taxon>
        <taxon>Rhodococcus</taxon>
    </lineage>
</organism>
<evidence type="ECO:0000256" key="2">
    <source>
        <dbReference type="ARBA" id="ARBA00022448"/>
    </source>
</evidence>
<comment type="subcellular location">
    <subcellularLocation>
        <location evidence="1 7">Cell membrane</location>
        <topology evidence="1 7">Multi-pass membrane protein</topology>
    </subcellularLocation>
</comment>
<dbReference type="CDD" id="cd06261">
    <property type="entry name" value="TM_PBP2"/>
    <property type="match status" value="1"/>
</dbReference>
<feature type="transmembrane region" description="Helical" evidence="7">
    <location>
        <begin position="259"/>
        <end position="280"/>
    </location>
</feature>
<feature type="transmembrane region" description="Helical" evidence="7">
    <location>
        <begin position="213"/>
        <end position="239"/>
    </location>
</feature>
<dbReference type="AlphaFoldDB" id="A0A6P2CAP8"/>
<proteinExistence type="inferred from homology"/>
<feature type="transmembrane region" description="Helical" evidence="7">
    <location>
        <begin position="33"/>
        <end position="52"/>
    </location>
</feature>
<dbReference type="GO" id="GO:0005886">
    <property type="term" value="C:plasma membrane"/>
    <property type="evidence" value="ECO:0007669"/>
    <property type="project" value="UniProtKB-SubCell"/>
</dbReference>
<dbReference type="PANTHER" id="PTHR43386:SF25">
    <property type="entry name" value="PEPTIDE ABC TRANSPORTER PERMEASE PROTEIN"/>
    <property type="match status" value="1"/>
</dbReference>
<comment type="caution">
    <text evidence="10">The sequence shown here is derived from an EMBL/GenBank/DDBJ whole genome shotgun (WGS) entry which is preliminary data.</text>
</comment>
<evidence type="ECO:0000313" key="10">
    <source>
        <dbReference type="EMBL" id="TXG88930.1"/>
    </source>
</evidence>
<evidence type="ECO:0000256" key="3">
    <source>
        <dbReference type="ARBA" id="ARBA00022475"/>
    </source>
</evidence>
<dbReference type="EMBL" id="QRCM01000001">
    <property type="protein sequence ID" value="TXG88930.1"/>
    <property type="molecule type" value="Genomic_DNA"/>
</dbReference>
<name>A0A6P2CAP8_9NOCA</name>
<evidence type="ECO:0000259" key="9">
    <source>
        <dbReference type="PROSITE" id="PS50928"/>
    </source>
</evidence>
<evidence type="ECO:0000256" key="1">
    <source>
        <dbReference type="ARBA" id="ARBA00004651"/>
    </source>
</evidence>
<evidence type="ECO:0000256" key="8">
    <source>
        <dbReference type="SAM" id="MobiDB-lite"/>
    </source>
</evidence>
<keyword evidence="5 7" id="KW-1133">Transmembrane helix</keyword>